<organism evidence="3 4">
    <name type="scientific">Trypanosoma cruzi</name>
    <dbReference type="NCBI Taxonomy" id="5693"/>
    <lineage>
        <taxon>Eukaryota</taxon>
        <taxon>Discoba</taxon>
        <taxon>Euglenozoa</taxon>
        <taxon>Kinetoplastea</taxon>
        <taxon>Metakinetoplastina</taxon>
        <taxon>Trypanosomatida</taxon>
        <taxon>Trypanosomatidae</taxon>
        <taxon>Trypanosoma</taxon>
        <taxon>Schizotrypanum</taxon>
    </lineage>
</organism>
<dbReference type="VEuPathDB" id="TriTrypDB:TcBrA4_0173520"/>
<dbReference type="VEuPathDB" id="TriTrypDB:TCSYLVIO_010758"/>
<dbReference type="AlphaFoldDB" id="A0A2V2UZD0"/>
<dbReference type="VEuPathDB" id="TriTrypDB:C4B63_59g213"/>
<protein>
    <submittedName>
        <fullName evidence="3">Mucin-associated surface protein (MASP)</fullName>
    </submittedName>
</protein>
<dbReference type="VEuPathDB" id="TriTrypDB:ECC02_011851"/>
<dbReference type="EMBL" id="PRFA01000059">
    <property type="protein sequence ID" value="PWU89460.1"/>
    <property type="molecule type" value="Genomic_DNA"/>
</dbReference>
<keyword evidence="2" id="KW-1133">Transmembrane helix</keyword>
<dbReference type="Proteomes" id="UP000246121">
    <property type="component" value="Unassembled WGS sequence"/>
</dbReference>
<dbReference type="VEuPathDB" id="TriTrypDB:TcG_09988"/>
<evidence type="ECO:0000313" key="4">
    <source>
        <dbReference type="Proteomes" id="UP000246121"/>
    </source>
</evidence>
<reference evidence="3 4" key="1">
    <citation type="journal article" date="2018" name="Microb. Genom.">
        <title>Expanding an expanded genome: long-read sequencing of Trypanosoma cruzi.</title>
        <authorList>
            <person name="Berna L."/>
            <person name="Rodriguez M."/>
            <person name="Chiribao M.L."/>
            <person name="Parodi-Talice A."/>
            <person name="Pita S."/>
            <person name="Rijo G."/>
            <person name="Alvarez-Valin F."/>
            <person name="Robello C."/>
        </authorList>
    </citation>
    <scope>NUCLEOTIDE SEQUENCE [LARGE SCALE GENOMIC DNA]</scope>
    <source>
        <strain evidence="3 4">Dm28c</strain>
    </source>
</reference>
<sequence>MHAHWSPVFLLLFVFYCLLNFWFAVRCASSAIVLIPSVSWCVRCCWGAAVCGCAWLCVVWRPFFLLLSLCVDGALVCAEGCRQVTGVMTMMMTGRVLLVCALCVLWCIAGGGYAEDDAGVVPGGGPGTGKGKKNSEGLSSPVQGLQERQEEPAGGRGSVDPQGLKDNVVPTTDRRAPNGEQEANLDVDPPNPTTDQSKNKDSTEAGAGTINQTAPPPARPPPPPPPPPPAPVPVPPPAPEAEEVERKNTPEKQDSPVDHHSAQHRAVPQEKELEQEEDTQGQIINEQHESEQLPVQQEKEKEKQRSEEQLEQREHLHEKEREGENLQEEIRDQQKKQEQQEEEHEQPQEEHDESIKQGKEQEQQQQHQQHETAAKNSDGPTKNETAVGTNAIASTGDSDGSPAVSHTTSPLLLLIVVVAAAAAVVAA</sequence>
<gene>
    <name evidence="3" type="ORF">C4B63_59g213</name>
</gene>
<dbReference type="VEuPathDB" id="TriTrypDB:Tc_MARK_2213"/>
<dbReference type="VEuPathDB" id="TriTrypDB:TcCL_NonESM01326"/>
<feature type="compositionally biased region" description="Pro residues" evidence="1">
    <location>
        <begin position="214"/>
        <end position="239"/>
    </location>
</feature>
<dbReference type="VEuPathDB" id="TriTrypDB:TcCLB.506967.50"/>
<accession>A0A2V2UZD0</accession>
<evidence type="ECO:0000313" key="3">
    <source>
        <dbReference type="EMBL" id="PWU89460.1"/>
    </source>
</evidence>
<dbReference type="VEuPathDB" id="TriTrypDB:C3747_77g188"/>
<dbReference type="VEuPathDB" id="TriTrypDB:BCY84_07272"/>
<comment type="caution">
    <text evidence="3">The sequence shown here is derived from an EMBL/GenBank/DDBJ whole genome shotgun (WGS) entry which is preliminary data.</text>
</comment>
<dbReference type="VEuPathDB" id="TriTrypDB:ECC02_012469"/>
<feature type="compositionally biased region" description="Basic and acidic residues" evidence="1">
    <location>
        <begin position="244"/>
        <end position="272"/>
    </location>
</feature>
<keyword evidence="2" id="KW-0812">Transmembrane</keyword>
<feature type="transmembrane region" description="Helical" evidence="2">
    <location>
        <begin position="96"/>
        <end position="114"/>
    </location>
</feature>
<evidence type="ECO:0000256" key="2">
    <source>
        <dbReference type="SAM" id="Phobius"/>
    </source>
</evidence>
<keyword evidence="2" id="KW-0472">Membrane</keyword>
<evidence type="ECO:0000256" key="1">
    <source>
        <dbReference type="SAM" id="MobiDB-lite"/>
    </source>
</evidence>
<dbReference type="VEuPathDB" id="TriTrypDB:TCDM_07506"/>
<name>A0A2V2UZD0_TRYCR</name>
<feature type="compositionally biased region" description="Basic and acidic residues" evidence="1">
    <location>
        <begin position="286"/>
        <end position="373"/>
    </location>
</feature>
<feature type="compositionally biased region" description="Polar residues" evidence="1">
    <location>
        <begin position="374"/>
        <end position="406"/>
    </location>
</feature>
<dbReference type="VEuPathDB" id="TriTrypDB:C3747_85g26"/>
<dbReference type="VEuPathDB" id="TriTrypDB:TcCL_ESM08786"/>
<proteinExistence type="predicted"/>
<feature type="region of interest" description="Disordered" evidence="1">
    <location>
        <begin position="124"/>
        <end position="406"/>
    </location>
</feature>
<dbReference type="VEuPathDB" id="TriTrypDB:TcCL_NonESM03736"/>